<evidence type="ECO:0000313" key="2">
    <source>
        <dbReference type="EMBL" id="KAG2318665.1"/>
    </source>
</evidence>
<accession>A0A8X7VX44</accession>
<evidence type="ECO:0000313" key="3">
    <source>
        <dbReference type="Proteomes" id="UP000886595"/>
    </source>
</evidence>
<gene>
    <name evidence="2" type="ORF">Bca52824_011878</name>
</gene>
<dbReference type="EMBL" id="JAAMPC010000003">
    <property type="protein sequence ID" value="KAG2318665.1"/>
    <property type="molecule type" value="Genomic_DNA"/>
</dbReference>
<dbReference type="SUPFAM" id="SSF81383">
    <property type="entry name" value="F-box domain"/>
    <property type="match status" value="1"/>
</dbReference>
<dbReference type="PROSITE" id="PS50181">
    <property type="entry name" value="FBOX"/>
    <property type="match status" value="1"/>
</dbReference>
<proteinExistence type="predicted"/>
<reference evidence="2 3" key="1">
    <citation type="submission" date="2020-02" db="EMBL/GenBank/DDBJ databases">
        <authorList>
            <person name="Ma Q."/>
            <person name="Huang Y."/>
            <person name="Song X."/>
            <person name="Pei D."/>
        </authorList>
    </citation>
    <scope>NUCLEOTIDE SEQUENCE [LARGE SCALE GENOMIC DNA]</scope>
    <source>
        <strain evidence="2">Sxm20200214</strain>
        <tissue evidence="2">Leaf</tissue>
    </source>
</reference>
<dbReference type="Proteomes" id="UP000886595">
    <property type="component" value="Unassembled WGS sequence"/>
</dbReference>
<keyword evidence="3" id="KW-1185">Reference proteome</keyword>
<dbReference type="PANTHER" id="PTHR31672:SF13">
    <property type="entry name" value="F-BOX PROTEIN CPR30-LIKE"/>
    <property type="match status" value="1"/>
</dbReference>
<dbReference type="PANTHER" id="PTHR31672">
    <property type="entry name" value="BNACNNG10540D PROTEIN"/>
    <property type="match status" value="1"/>
</dbReference>
<dbReference type="InterPro" id="IPR036047">
    <property type="entry name" value="F-box-like_dom_sf"/>
</dbReference>
<comment type="caution">
    <text evidence="2">The sequence shown here is derived from an EMBL/GenBank/DDBJ whole genome shotgun (WGS) entry which is preliminary data.</text>
</comment>
<sequence length="399" mass="45619">MNSLPMPLLDKILFRLDLKSLVMMQCTNRYIKSHISDDPSFEIGYSSHARLSYIYTFSKGAPFVFYQPFGSACDSRSYVKTFASLGQVHCYILGSCCGHLLLYMSGLYVVNPLTKRVRLLDHSGSMLLATIFNGPNNKANNAAEDRSMCVGFALDHSRADATKGFKIICILEIHTTYAFEVSDGTSWRFSETIITTTNSKSELTKRMKPVYLEGTLHWLRNDGSIIAFNIETEKARFIPSVFHRPEPEMKLFFALDVKINRLTLISGTKETISVYTLTGDTKWALARQIENILMTDSEFEYWNVVAYDGKYMVVKDKEKGRSTTGGAHVYNMEDNRWGAWWSTACQAKYNLDLFRFTPFFSFFEHTEVLVEDSTNGDLAQIMRLIDTTKQKNKFFICWA</sequence>
<dbReference type="OrthoDB" id="1090948at2759"/>
<dbReference type="AlphaFoldDB" id="A0A8X7VX44"/>
<dbReference type="InterPro" id="IPR050796">
    <property type="entry name" value="SCF_F-box_component"/>
</dbReference>
<name>A0A8X7VX44_BRACI</name>
<protein>
    <recommendedName>
        <fullName evidence="1">F-box domain-containing protein</fullName>
    </recommendedName>
</protein>
<organism evidence="2 3">
    <name type="scientific">Brassica carinata</name>
    <name type="common">Ethiopian mustard</name>
    <name type="synonym">Abyssinian cabbage</name>
    <dbReference type="NCBI Taxonomy" id="52824"/>
    <lineage>
        <taxon>Eukaryota</taxon>
        <taxon>Viridiplantae</taxon>
        <taxon>Streptophyta</taxon>
        <taxon>Embryophyta</taxon>
        <taxon>Tracheophyta</taxon>
        <taxon>Spermatophyta</taxon>
        <taxon>Magnoliopsida</taxon>
        <taxon>eudicotyledons</taxon>
        <taxon>Gunneridae</taxon>
        <taxon>Pentapetalae</taxon>
        <taxon>rosids</taxon>
        <taxon>malvids</taxon>
        <taxon>Brassicales</taxon>
        <taxon>Brassicaceae</taxon>
        <taxon>Brassiceae</taxon>
        <taxon>Brassica</taxon>
    </lineage>
</organism>
<dbReference type="InterPro" id="IPR001810">
    <property type="entry name" value="F-box_dom"/>
</dbReference>
<feature type="domain" description="F-box" evidence="1">
    <location>
        <begin position="1"/>
        <end position="44"/>
    </location>
</feature>
<evidence type="ECO:0000259" key="1">
    <source>
        <dbReference type="PROSITE" id="PS50181"/>
    </source>
</evidence>